<protein>
    <recommendedName>
        <fullName evidence="6">Major facilitator superfamily (MFS) profile domain-containing protein</fullName>
    </recommendedName>
</protein>
<dbReference type="PRINTS" id="PR01035">
    <property type="entry name" value="TCRTETA"/>
</dbReference>
<reference evidence="7 8" key="1">
    <citation type="submission" date="2018-03" db="EMBL/GenBank/DDBJ databases">
        <title>Bacteriophage NCPPB3778 and a type I-E CRISPR drive the evolution of the US Biological Select Agent, Rathayibacter toxicus.</title>
        <authorList>
            <person name="Davis E.W.II."/>
            <person name="Tabima J.F."/>
            <person name="Weisberg A.J."/>
            <person name="Dantas Lopes L."/>
            <person name="Wiseman M.S."/>
            <person name="Wiseman M.S."/>
            <person name="Pupko T."/>
            <person name="Belcher M.S."/>
            <person name="Sechler A.J."/>
            <person name="Tancos M.A."/>
            <person name="Schroeder B.K."/>
            <person name="Murray T.D."/>
            <person name="Luster D.G."/>
            <person name="Schneider W.L."/>
            <person name="Rogers E."/>
            <person name="Andreote F.D."/>
            <person name="Grunwald N.J."/>
            <person name="Putnam M.L."/>
            <person name="Chang J.H."/>
        </authorList>
    </citation>
    <scope>NUCLEOTIDE SEQUENCE [LARGE SCALE GENOMIC DNA]</scope>
    <source>
        <strain evidence="7 8">DSM 15933</strain>
    </source>
</reference>
<dbReference type="SUPFAM" id="SSF103473">
    <property type="entry name" value="MFS general substrate transporter"/>
    <property type="match status" value="1"/>
</dbReference>
<evidence type="ECO:0000313" key="8">
    <source>
        <dbReference type="Proteomes" id="UP000241085"/>
    </source>
</evidence>
<dbReference type="GO" id="GO:0022857">
    <property type="term" value="F:transmembrane transporter activity"/>
    <property type="evidence" value="ECO:0007669"/>
    <property type="project" value="InterPro"/>
</dbReference>
<keyword evidence="2 5" id="KW-0812">Transmembrane</keyword>
<dbReference type="InterPro" id="IPR020846">
    <property type="entry name" value="MFS_dom"/>
</dbReference>
<sequence>MSFGIFFAAVAVFAPSLGTSIALLPARLAEAAPSDKVTLLAIFAALAAVVSFLSILTFGTISDRTRGRFGKRNPWVLIGGVVSAGATILLAFADSVPSLGAGFLLQAVGINIVLGALTPVIPDRVPSHRRGVVSTALGAGTLIGGTVGVVAASAFAPDHRAAFLVLAVVALVLTVAYLACAPDFSNRDEPVTRRSSSLLASISFPRNAPDFYWAFFGRLGVILGYYTVGALQFFVLSEHLGLDEVKSAQLLGTAAVVNLIGSLVGALSAGPLSDLIHRRKAVTVASAIIIGVGVVIPALVPEPLGFLVYTGIAGLGLGMFFSVDAALLSELLPSEDSRGKDLGLLALATNAGQLLGPLAGAAAVGTGMGFSPVFVIALVFCVVGGLLLLPIRSVK</sequence>
<evidence type="ECO:0000256" key="3">
    <source>
        <dbReference type="ARBA" id="ARBA00022989"/>
    </source>
</evidence>
<keyword evidence="3 5" id="KW-1133">Transmembrane helix</keyword>
<dbReference type="InterPro" id="IPR011701">
    <property type="entry name" value="MFS"/>
</dbReference>
<comment type="caution">
    <text evidence="7">The sequence shown here is derived from an EMBL/GenBank/DDBJ whole genome shotgun (WGS) entry which is preliminary data.</text>
</comment>
<dbReference type="GO" id="GO:0005886">
    <property type="term" value="C:plasma membrane"/>
    <property type="evidence" value="ECO:0007669"/>
    <property type="project" value="UniProtKB-SubCell"/>
</dbReference>
<evidence type="ECO:0000256" key="2">
    <source>
        <dbReference type="ARBA" id="ARBA00022692"/>
    </source>
</evidence>
<evidence type="ECO:0000256" key="4">
    <source>
        <dbReference type="ARBA" id="ARBA00023136"/>
    </source>
</evidence>
<comment type="subcellular location">
    <subcellularLocation>
        <location evidence="1">Cell membrane</location>
        <topology evidence="1">Multi-pass membrane protein</topology>
    </subcellularLocation>
</comment>
<feature type="domain" description="Major facilitator superfamily (MFS) profile" evidence="6">
    <location>
        <begin position="1"/>
        <end position="395"/>
    </location>
</feature>
<keyword evidence="8" id="KW-1185">Reference proteome</keyword>
<keyword evidence="4 5" id="KW-0472">Membrane</keyword>
<dbReference type="InterPro" id="IPR001958">
    <property type="entry name" value="Tet-R_TetA/multi-R_MdtG-like"/>
</dbReference>
<organism evidence="7 8">
    <name type="scientific">Rathayibacter caricis DSM 15933</name>
    <dbReference type="NCBI Taxonomy" id="1328867"/>
    <lineage>
        <taxon>Bacteria</taxon>
        <taxon>Bacillati</taxon>
        <taxon>Actinomycetota</taxon>
        <taxon>Actinomycetes</taxon>
        <taxon>Micrococcales</taxon>
        <taxon>Microbacteriaceae</taxon>
        <taxon>Rathayibacter</taxon>
    </lineage>
</organism>
<dbReference type="AlphaFoldDB" id="A0A2T4UNU0"/>
<proteinExistence type="predicted"/>
<feature type="transmembrane region" description="Helical" evidence="5">
    <location>
        <begin position="74"/>
        <end position="93"/>
    </location>
</feature>
<evidence type="ECO:0000313" key="7">
    <source>
        <dbReference type="EMBL" id="PTL71192.1"/>
    </source>
</evidence>
<feature type="transmembrane region" description="Helical" evidence="5">
    <location>
        <begin position="281"/>
        <end position="300"/>
    </location>
</feature>
<dbReference type="PROSITE" id="PS50850">
    <property type="entry name" value="MFS"/>
    <property type="match status" value="1"/>
</dbReference>
<name>A0A2T4UNU0_9MICO</name>
<feature type="transmembrane region" description="Helical" evidence="5">
    <location>
        <begin position="248"/>
        <end position="269"/>
    </location>
</feature>
<dbReference type="EMBL" id="PZPL01000002">
    <property type="protein sequence ID" value="PTL71192.1"/>
    <property type="molecule type" value="Genomic_DNA"/>
</dbReference>
<dbReference type="PANTHER" id="PTHR23528:SF1">
    <property type="entry name" value="MAJOR FACILITATOR SUPERFAMILY (MFS) PROFILE DOMAIN-CONTAINING PROTEIN"/>
    <property type="match status" value="1"/>
</dbReference>
<feature type="transmembrane region" description="Helical" evidence="5">
    <location>
        <begin position="132"/>
        <end position="155"/>
    </location>
</feature>
<gene>
    <name evidence="7" type="ORF">C1I63_18265</name>
</gene>
<dbReference type="Proteomes" id="UP000241085">
    <property type="component" value="Unassembled WGS sequence"/>
</dbReference>
<feature type="transmembrane region" description="Helical" evidence="5">
    <location>
        <begin position="161"/>
        <end position="180"/>
    </location>
</feature>
<dbReference type="Gene3D" id="1.20.1250.20">
    <property type="entry name" value="MFS general substrate transporter like domains"/>
    <property type="match status" value="2"/>
</dbReference>
<evidence type="ECO:0000256" key="5">
    <source>
        <dbReference type="SAM" id="Phobius"/>
    </source>
</evidence>
<dbReference type="RefSeq" id="WP_107575999.1">
    <property type="nucleotide sequence ID" value="NZ_PZPL01000002.1"/>
</dbReference>
<feature type="transmembrane region" description="Helical" evidence="5">
    <location>
        <begin position="211"/>
        <end position="236"/>
    </location>
</feature>
<evidence type="ECO:0000259" key="6">
    <source>
        <dbReference type="PROSITE" id="PS50850"/>
    </source>
</evidence>
<feature type="transmembrane region" description="Helical" evidence="5">
    <location>
        <begin position="306"/>
        <end position="332"/>
    </location>
</feature>
<evidence type="ECO:0000256" key="1">
    <source>
        <dbReference type="ARBA" id="ARBA00004651"/>
    </source>
</evidence>
<dbReference type="Pfam" id="PF07690">
    <property type="entry name" value="MFS_1"/>
    <property type="match status" value="1"/>
</dbReference>
<dbReference type="PANTHER" id="PTHR23528">
    <property type="match status" value="1"/>
</dbReference>
<feature type="transmembrane region" description="Helical" evidence="5">
    <location>
        <begin position="99"/>
        <end position="120"/>
    </location>
</feature>
<dbReference type="InterPro" id="IPR036259">
    <property type="entry name" value="MFS_trans_sf"/>
</dbReference>
<feature type="transmembrane region" description="Helical" evidence="5">
    <location>
        <begin position="41"/>
        <end position="62"/>
    </location>
</feature>
<feature type="transmembrane region" description="Helical" evidence="5">
    <location>
        <begin position="344"/>
        <end position="364"/>
    </location>
</feature>
<accession>A0A2T4UNU0</accession>
<feature type="transmembrane region" description="Helical" evidence="5">
    <location>
        <begin position="370"/>
        <end position="389"/>
    </location>
</feature>